<feature type="domain" description="SbsA Ig-like" evidence="2">
    <location>
        <begin position="253"/>
        <end position="360"/>
    </location>
</feature>
<keyword evidence="4" id="KW-1185">Reference proteome</keyword>
<dbReference type="Gene3D" id="2.60.40.10">
    <property type="entry name" value="Immunoglobulins"/>
    <property type="match status" value="1"/>
</dbReference>
<dbReference type="InterPro" id="IPR032812">
    <property type="entry name" value="SbsA_Ig"/>
</dbReference>
<dbReference type="EMBL" id="RAVZ01000057">
    <property type="protein sequence ID" value="RKG90340.1"/>
    <property type="molecule type" value="Genomic_DNA"/>
</dbReference>
<dbReference type="Pfam" id="PF17957">
    <property type="entry name" value="Big_7"/>
    <property type="match status" value="1"/>
</dbReference>
<organism evidence="3 4">
    <name type="scientific">Corallococcus terminator</name>
    <dbReference type="NCBI Taxonomy" id="2316733"/>
    <lineage>
        <taxon>Bacteria</taxon>
        <taxon>Pseudomonadati</taxon>
        <taxon>Myxococcota</taxon>
        <taxon>Myxococcia</taxon>
        <taxon>Myxococcales</taxon>
        <taxon>Cystobacterineae</taxon>
        <taxon>Myxococcaceae</taxon>
        <taxon>Corallococcus</taxon>
    </lineage>
</organism>
<dbReference type="InterPro" id="IPR013783">
    <property type="entry name" value="Ig-like_fold"/>
</dbReference>
<accession>A0A3A8JEQ8</accession>
<keyword evidence="1" id="KW-0732">Signal</keyword>
<dbReference type="InterPro" id="IPR014755">
    <property type="entry name" value="Cu-Rt/internalin_Ig-like"/>
</dbReference>
<dbReference type="Proteomes" id="UP000268094">
    <property type="component" value="Unassembled WGS sequence"/>
</dbReference>
<evidence type="ECO:0000313" key="3">
    <source>
        <dbReference type="EMBL" id="RKG90340.1"/>
    </source>
</evidence>
<name>A0A3A8JEQ8_9BACT</name>
<reference evidence="4" key="1">
    <citation type="submission" date="2018-09" db="EMBL/GenBank/DDBJ databases">
        <authorList>
            <person name="Livingstone P.G."/>
            <person name="Whitworth D.E."/>
        </authorList>
    </citation>
    <scope>NUCLEOTIDE SEQUENCE [LARGE SCALE GENOMIC DNA]</scope>
    <source>
        <strain evidence="4">CA054A</strain>
    </source>
</reference>
<comment type="caution">
    <text evidence="3">The sequence shown here is derived from an EMBL/GenBank/DDBJ whole genome shotgun (WGS) entry which is preliminary data.</text>
</comment>
<evidence type="ECO:0000259" key="2">
    <source>
        <dbReference type="Pfam" id="PF13205"/>
    </source>
</evidence>
<dbReference type="Gene3D" id="2.60.40.1220">
    <property type="match status" value="1"/>
</dbReference>
<proteinExistence type="predicted"/>
<dbReference type="Pfam" id="PF13205">
    <property type="entry name" value="Big_5"/>
    <property type="match status" value="1"/>
</dbReference>
<gene>
    <name evidence="3" type="ORF">D7V88_11250</name>
</gene>
<sequence>MEIPRPGCPWQCAGLGPTGTSLAQSAPMPRLKLLMLLSCVGFAPACIDIPPIEDPVEDSQPDPNADFTLSVVSAQEQVLPGGTLGCEVQLLWTGEKGGDVTLSLLNPPAGLQLQPATLSSGEARKSLSIGIGTSTAAGTYSLTIQGRSGAVTKQATLGVTVGKAGDLVVNWVVPAPGKAYTRGPLLLQFTVEGGSAEAVEILKDASVLATPTGTPFSFTWDTTQEAEGTYQLSVRATRGGISFISAARTVIVDRTRPTMSSIQPARNGSPVGVNESIQFTFSEPMNPLTFTNDAVILFTSTGASIPKSLSLSVDAKTLTIKPLNPLVAPGTVSVQVPPVSNVITDLAGNIVGNGFGWTFSVPTWLPLGEAISAVTGKTSAEDVVLKIDRDNQPVVAWAESDGTAKNIYVTRWTGTNWSMLGAPLSGLVAAGTNAANPSLIIDSTNQPIVAWDETTGNGLGRELFARRWTGNTWTALPSIPLTSGAEQLASSAQLVMDADENLILYAVEQSPNNSTVVGFKLPPTGSNWIDLHPAQPSNHFQAGAPSVATSGLNVYTAYSAYDDALSRRGVAVLPNNASPLGGTSIGQSAYTPTIAVDVNARPWMAWAQSGAFNPLVDGLIYSAHWMGADWSSPTLVSTTSEGNSAPSLAFGVGSPNVLAWSGVVGSERSILVSHCVNDVWQPPGTPLDALTAPGTPASAPSVAMDKNSRPIIAWAEADATAANIYVYQIND</sequence>
<evidence type="ECO:0000313" key="4">
    <source>
        <dbReference type="Proteomes" id="UP000268094"/>
    </source>
</evidence>
<dbReference type="AlphaFoldDB" id="A0A3A8JEQ8"/>
<evidence type="ECO:0000256" key="1">
    <source>
        <dbReference type="ARBA" id="ARBA00022729"/>
    </source>
</evidence>
<dbReference type="SUPFAM" id="SSF89372">
    <property type="entry name" value="Fucose-specific lectin"/>
    <property type="match status" value="1"/>
</dbReference>
<protein>
    <recommendedName>
        <fullName evidence="2">SbsA Ig-like domain-containing protein</fullName>
    </recommendedName>
</protein>